<evidence type="ECO:0000259" key="1">
    <source>
        <dbReference type="PROSITE" id="PS51186"/>
    </source>
</evidence>
<evidence type="ECO:0000313" key="3">
    <source>
        <dbReference type="Proteomes" id="UP000704176"/>
    </source>
</evidence>
<sequence>MTTFRDNASGVDPAVVRKWVEGWTFSRGTSRPVPMPGCLRIEVGLPDQARRFVFPQLDPAAIRTVAEREGEPYTFIKVCAPAEKVAPLLPARWTLTDPGFMMTKALRMHREPPPAPPGYRISLRIEGAVTFVEVFDGDGIEAARGRVALNAPFAIIDRIATAPEHRRRGLGTVVMATLEAKAVAAGAEMGILVATPNGFGLYSTLDWTLYSPYTSAVILPAAA</sequence>
<dbReference type="CDD" id="cd04301">
    <property type="entry name" value="NAT_SF"/>
    <property type="match status" value="1"/>
</dbReference>
<dbReference type="PROSITE" id="PS51186">
    <property type="entry name" value="GNAT"/>
    <property type="match status" value="1"/>
</dbReference>
<dbReference type="InterPro" id="IPR000182">
    <property type="entry name" value="GNAT_dom"/>
</dbReference>
<comment type="caution">
    <text evidence="2">The sequence shown here is derived from an EMBL/GenBank/DDBJ whole genome shotgun (WGS) entry which is preliminary data.</text>
</comment>
<dbReference type="RefSeq" id="WP_224315066.1">
    <property type="nucleotide sequence ID" value="NZ_JAIRBM010000017.1"/>
</dbReference>
<name>A0ABS7VRX5_9HYPH</name>
<protein>
    <submittedName>
        <fullName evidence="2">GNAT family N-acetyltransferase</fullName>
    </submittedName>
</protein>
<dbReference type="InterPro" id="IPR016181">
    <property type="entry name" value="Acyl_CoA_acyltransferase"/>
</dbReference>
<feature type="domain" description="N-acetyltransferase" evidence="1">
    <location>
        <begin position="90"/>
        <end position="223"/>
    </location>
</feature>
<reference evidence="2 3" key="1">
    <citation type="submission" date="2021-09" db="EMBL/GenBank/DDBJ databases">
        <title>The complete genome sequence of a new microorganism.</title>
        <authorList>
            <person name="Zi Z."/>
        </authorList>
    </citation>
    <scope>NUCLEOTIDE SEQUENCE [LARGE SCALE GENOMIC DNA]</scope>
    <source>
        <strain evidence="2 3">WGZ8</strain>
    </source>
</reference>
<proteinExistence type="predicted"/>
<dbReference type="EMBL" id="JAIRBM010000017">
    <property type="protein sequence ID" value="MBZ6078313.1"/>
    <property type="molecule type" value="Genomic_DNA"/>
</dbReference>
<gene>
    <name evidence="2" type="ORF">K9B37_18820</name>
</gene>
<dbReference type="Pfam" id="PF00583">
    <property type="entry name" value="Acetyltransf_1"/>
    <property type="match status" value="1"/>
</dbReference>
<dbReference type="Gene3D" id="3.40.630.30">
    <property type="match status" value="1"/>
</dbReference>
<organism evidence="2 3">
    <name type="scientific">Microvirga puerhi</name>
    <dbReference type="NCBI Taxonomy" id="2876078"/>
    <lineage>
        <taxon>Bacteria</taxon>
        <taxon>Pseudomonadati</taxon>
        <taxon>Pseudomonadota</taxon>
        <taxon>Alphaproteobacteria</taxon>
        <taxon>Hyphomicrobiales</taxon>
        <taxon>Methylobacteriaceae</taxon>
        <taxon>Microvirga</taxon>
    </lineage>
</organism>
<accession>A0ABS7VRX5</accession>
<dbReference type="Proteomes" id="UP000704176">
    <property type="component" value="Unassembled WGS sequence"/>
</dbReference>
<keyword evidence="3" id="KW-1185">Reference proteome</keyword>
<dbReference type="SUPFAM" id="SSF55729">
    <property type="entry name" value="Acyl-CoA N-acyltransferases (Nat)"/>
    <property type="match status" value="1"/>
</dbReference>
<evidence type="ECO:0000313" key="2">
    <source>
        <dbReference type="EMBL" id="MBZ6078313.1"/>
    </source>
</evidence>